<dbReference type="InterPro" id="IPR025580">
    <property type="entry name" value="Gp46"/>
</dbReference>
<dbReference type="Proteomes" id="UP000077856">
    <property type="component" value="Chromosome"/>
</dbReference>
<gene>
    <name evidence="2" type="ORF">A361_07900</name>
</gene>
<evidence type="ECO:0000313" key="3">
    <source>
        <dbReference type="Proteomes" id="UP000077856"/>
    </source>
</evidence>
<dbReference type="eggNOG" id="ENOG502ZX7B">
    <property type="taxonomic scope" value="Bacteria"/>
</dbReference>
<dbReference type="STRING" id="1196031.A361_07900"/>
<dbReference type="EMBL" id="CP015506">
    <property type="protein sequence ID" value="AND42724.1"/>
    <property type="molecule type" value="Genomic_DNA"/>
</dbReference>
<dbReference type="AlphaFoldDB" id="A0A160MHV7"/>
<proteinExistence type="predicted"/>
<accession>A0A160MHV7</accession>
<dbReference type="KEGG" id="bon:A361_07900"/>
<dbReference type="Pfam" id="PF14265">
    <property type="entry name" value="DUF4355"/>
    <property type="match status" value="1"/>
</dbReference>
<protein>
    <recommendedName>
        <fullName evidence="4">DUF4355 domain-containing protein</fullName>
    </recommendedName>
</protein>
<dbReference type="RefSeq" id="WP_026041686.1">
    <property type="nucleotide sequence ID" value="NZ_CP015506.1"/>
</dbReference>
<name>A0A160MHV7_9BACI</name>
<keyword evidence="1" id="KW-0175">Coiled coil</keyword>
<evidence type="ECO:0000256" key="1">
    <source>
        <dbReference type="SAM" id="Coils"/>
    </source>
</evidence>
<evidence type="ECO:0000313" key="2">
    <source>
        <dbReference type="EMBL" id="AND42724.1"/>
    </source>
</evidence>
<evidence type="ECO:0008006" key="4">
    <source>
        <dbReference type="Google" id="ProtNLM"/>
    </source>
</evidence>
<reference evidence="2 3" key="1">
    <citation type="submission" date="2016-04" db="EMBL/GenBank/DDBJ databases">
        <title>Complete genome sequence of Bacillus oceanisediminis strain 2691.</title>
        <authorList>
            <person name="Jeong H."/>
            <person name="Kim H.J."/>
            <person name="Lee D.-W."/>
        </authorList>
    </citation>
    <scope>NUCLEOTIDE SEQUENCE [LARGE SCALE GENOMIC DNA]</scope>
    <source>
        <strain evidence="2 3">2691</strain>
    </source>
</reference>
<sequence length="197" mass="21968">MNLTAVKKFLTDNKDNAEVQAYLGELSAVSADKVKGFLNTEDGKRLLQPRLDSYFTKGLETWKANNLEALVAEEVAKRNPAQTEEQKRIAALEKALEEQKKEAQREKLMNLAMKQATEKKLPVDIVSFFLAEDEEKTTANLAKLEEAYTKAVQAAVDSKFKENGRQINQGGGAGNTNIKSIQEMAAAHNIRNQQQNQ</sequence>
<feature type="coiled-coil region" evidence="1">
    <location>
        <begin position="82"/>
        <end position="109"/>
    </location>
</feature>
<organism evidence="2 3">
    <name type="scientific">Cytobacillus oceanisediminis 2691</name>
    <dbReference type="NCBI Taxonomy" id="1196031"/>
    <lineage>
        <taxon>Bacteria</taxon>
        <taxon>Bacillati</taxon>
        <taxon>Bacillota</taxon>
        <taxon>Bacilli</taxon>
        <taxon>Bacillales</taxon>
        <taxon>Bacillaceae</taxon>
        <taxon>Cytobacillus</taxon>
    </lineage>
</organism>